<dbReference type="EMBL" id="JH431789">
    <property type="status" value="NOT_ANNOTATED_CDS"/>
    <property type="molecule type" value="Genomic_DNA"/>
</dbReference>
<reference evidence="12" key="2">
    <citation type="submission" date="2015-02" db="UniProtKB">
        <authorList>
            <consortium name="EnsemblMetazoa"/>
        </authorList>
    </citation>
    <scope>IDENTIFICATION</scope>
</reference>
<dbReference type="PANTHER" id="PTHR11616:SF240">
    <property type="entry name" value="BLOATED TUBULES, ISOFORM B-RELATED"/>
    <property type="match status" value="1"/>
</dbReference>
<feature type="disulfide bond" evidence="9">
    <location>
        <begin position="120"/>
        <end position="129"/>
    </location>
</feature>
<evidence type="ECO:0000256" key="11">
    <source>
        <dbReference type="SAM" id="Phobius"/>
    </source>
</evidence>
<keyword evidence="8" id="KW-0479">Metal-binding</keyword>
<dbReference type="Pfam" id="PF00209">
    <property type="entry name" value="SNF"/>
    <property type="match status" value="1"/>
</dbReference>
<comment type="subcellular location">
    <subcellularLocation>
        <location evidence="1">Membrane</location>
        <topology evidence="1">Multi-pass membrane protein</topology>
    </subcellularLocation>
</comment>
<dbReference type="Proteomes" id="UP000014500">
    <property type="component" value="Unassembled WGS sequence"/>
</dbReference>
<sequence length="627" mass="71120">MTRATDYVSVSDSDGMIAKPNSSVDENKERGNWSNKIEFLLSCLSYAVGLGNIWRFPYLVYLHGGGAFIIPYFIMLFLAGLGYAMFIVSTLVGIYYNMIIAWTWFYLFSSFTDSLPWNSCDNWWNTEACQRFDTKNCTAHSGFMFTNGTCAFASQYSPDEWINITASAEQRKMPSDEYFHNFMLVISEGLHNMGTVRWQLALCLLWSWVLAFLALMKGVKSFGKLVYFTAFFPYLVLIILLIRAATLPGYMDGIMFYLIPQWHRLLEAKVWGDAAVQIFFSLSPCWGGLITLASYNTFHNNCWRDAVLIGIINPLTSFFAGFVIFGIVGFMAHELDISVEEVVGQGAGLAFIAYPEAVTRLPLSPLWAILFFIMLLTLGMGTQFTILETVVTTIVDEWPDKLRKYHQWVLLGVCIVMYFFGLGLCSEGGMYMLQLMDKFCATYSTLFIGLGEVVVLSWVYGVDKLLNDIKVMIGRYPFHPLYWKLMWKYVTPITLICILMFNIIDFDGVRYANYEFPTWTLALGWLMALSSVIMIPIVAICKLYRVKGTLYERVKCLIKPDESWGPKLQIHRAETDRPKHIDSQVPLAANPYVVEVLDDDGMIDDADGAGFDDTGLKFGNKLGETGV</sequence>
<evidence type="ECO:0000256" key="7">
    <source>
        <dbReference type="ARBA" id="ARBA00023136"/>
    </source>
</evidence>
<feature type="transmembrane region" description="Helical" evidence="11">
    <location>
        <begin position="86"/>
        <end position="107"/>
    </location>
</feature>
<evidence type="ECO:0000256" key="3">
    <source>
        <dbReference type="ARBA" id="ARBA00022448"/>
    </source>
</evidence>
<keyword evidence="7 11" id="KW-0472">Membrane</keyword>
<proteinExistence type="inferred from homology"/>
<feature type="binding site" evidence="8">
    <location>
        <position position="281"/>
    </location>
    <ligand>
        <name>Na(+)</name>
        <dbReference type="ChEBI" id="CHEBI:29101"/>
        <label>1</label>
    </ligand>
</feature>
<feature type="binding site" evidence="8">
    <location>
        <position position="48"/>
    </location>
    <ligand>
        <name>Na(+)</name>
        <dbReference type="ChEBI" id="CHEBI:29101"/>
        <label>1</label>
    </ligand>
</feature>
<organism evidence="12 13">
    <name type="scientific">Strigamia maritima</name>
    <name type="common">European centipede</name>
    <name type="synonym">Geophilus maritimus</name>
    <dbReference type="NCBI Taxonomy" id="126957"/>
    <lineage>
        <taxon>Eukaryota</taxon>
        <taxon>Metazoa</taxon>
        <taxon>Ecdysozoa</taxon>
        <taxon>Arthropoda</taxon>
        <taxon>Myriapoda</taxon>
        <taxon>Chilopoda</taxon>
        <taxon>Pleurostigmophora</taxon>
        <taxon>Geophilomorpha</taxon>
        <taxon>Linotaeniidae</taxon>
        <taxon>Strigamia</taxon>
    </lineage>
</organism>
<feature type="transmembrane region" description="Helical" evidence="11">
    <location>
        <begin position="274"/>
        <end position="295"/>
    </location>
</feature>
<dbReference type="GO" id="GO:0046872">
    <property type="term" value="F:metal ion binding"/>
    <property type="evidence" value="ECO:0007669"/>
    <property type="project" value="UniProtKB-KW"/>
</dbReference>
<evidence type="ECO:0000256" key="8">
    <source>
        <dbReference type="PIRSR" id="PIRSR600175-1"/>
    </source>
</evidence>
<feature type="transmembrane region" description="Helical" evidence="11">
    <location>
        <begin position="307"/>
        <end position="332"/>
    </location>
</feature>
<dbReference type="GO" id="GO:0005886">
    <property type="term" value="C:plasma membrane"/>
    <property type="evidence" value="ECO:0007669"/>
    <property type="project" value="TreeGrafter"/>
</dbReference>
<name>T1JI01_STRMM</name>
<evidence type="ECO:0000256" key="1">
    <source>
        <dbReference type="ARBA" id="ARBA00004141"/>
    </source>
</evidence>
<dbReference type="PROSITE" id="PS00754">
    <property type="entry name" value="NA_NEUROTRAN_SYMP_2"/>
    <property type="match status" value="1"/>
</dbReference>
<evidence type="ECO:0000256" key="6">
    <source>
        <dbReference type="ARBA" id="ARBA00022989"/>
    </source>
</evidence>
<keyword evidence="8" id="KW-0915">Sodium</keyword>
<dbReference type="eggNOG" id="KOG3660">
    <property type="taxonomic scope" value="Eukaryota"/>
</dbReference>
<evidence type="ECO:0000256" key="5">
    <source>
        <dbReference type="ARBA" id="ARBA00022847"/>
    </source>
</evidence>
<dbReference type="PANTHER" id="PTHR11616">
    <property type="entry name" value="SODIUM/CHLORIDE DEPENDENT TRANSPORTER"/>
    <property type="match status" value="1"/>
</dbReference>
<evidence type="ECO:0000256" key="4">
    <source>
        <dbReference type="ARBA" id="ARBA00022692"/>
    </source>
</evidence>
<evidence type="ECO:0000256" key="2">
    <source>
        <dbReference type="ARBA" id="ARBA00006459"/>
    </source>
</evidence>
<feature type="transmembrane region" description="Helical" evidence="11">
    <location>
        <begin position="408"/>
        <end position="429"/>
    </location>
</feature>
<dbReference type="PhylomeDB" id="T1JI01"/>
<protein>
    <recommendedName>
        <fullName evidence="10">Transporter</fullName>
    </recommendedName>
</protein>
<keyword evidence="6 11" id="KW-1133">Transmembrane helix</keyword>
<evidence type="ECO:0000256" key="10">
    <source>
        <dbReference type="RuleBase" id="RU003732"/>
    </source>
</evidence>
<keyword evidence="13" id="KW-1185">Reference proteome</keyword>
<dbReference type="PROSITE" id="PS00610">
    <property type="entry name" value="NA_NEUROTRAN_SYMP_1"/>
    <property type="match status" value="1"/>
</dbReference>
<evidence type="ECO:0000313" key="13">
    <source>
        <dbReference type="Proteomes" id="UP000014500"/>
    </source>
</evidence>
<feature type="transmembrane region" description="Helical" evidence="11">
    <location>
        <begin position="366"/>
        <end position="387"/>
    </location>
</feature>
<feature type="transmembrane region" description="Helical" evidence="11">
    <location>
        <begin position="37"/>
        <end position="54"/>
    </location>
</feature>
<feature type="transmembrane region" description="Helical" evidence="11">
    <location>
        <begin position="481"/>
        <end position="504"/>
    </location>
</feature>
<dbReference type="InterPro" id="IPR000175">
    <property type="entry name" value="Na/ntran_symport"/>
</dbReference>
<keyword evidence="4 10" id="KW-0812">Transmembrane</keyword>
<feature type="transmembrane region" description="Helical" evidence="11">
    <location>
        <begin position="198"/>
        <end position="216"/>
    </location>
</feature>
<keyword evidence="9" id="KW-1015">Disulfide bond</keyword>
<feature type="transmembrane region" description="Helical" evidence="11">
    <location>
        <begin position="441"/>
        <end position="460"/>
    </location>
</feature>
<feature type="binding site" evidence="8">
    <location>
        <position position="378"/>
    </location>
    <ligand>
        <name>Na(+)</name>
        <dbReference type="ChEBI" id="CHEBI:29101"/>
        <label>1</label>
    </ligand>
</feature>
<dbReference type="InterPro" id="IPR037272">
    <property type="entry name" value="SNS_sf"/>
</dbReference>
<feature type="transmembrane region" description="Helical" evidence="11">
    <location>
        <begin position="225"/>
        <end position="245"/>
    </location>
</feature>
<dbReference type="PROSITE" id="PS50267">
    <property type="entry name" value="NA_NEUROTRAN_SYMP_3"/>
    <property type="match status" value="1"/>
</dbReference>
<keyword evidence="5 10" id="KW-0769">Symport</keyword>
<dbReference type="EnsemblMetazoa" id="SMAR013482-RA">
    <property type="protein sequence ID" value="SMAR013482-PA"/>
    <property type="gene ID" value="SMAR013482"/>
</dbReference>
<dbReference type="HOGENOM" id="CLU_006855_9_5_1"/>
<evidence type="ECO:0000256" key="9">
    <source>
        <dbReference type="PIRSR" id="PIRSR600175-2"/>
    </source>
</evidence>
<dbReference type="PRINTS" id="PR00176">
    <property type="entry name" value="NANEUSMPORT"/>
</dbReference>
<accession>T1JI01</accession>
<keyword evidence="3 10" id="KW-0813">Transport</keyword>
<reference evidence="13" key="1">
    <citation type="submission" date="2011-05" db="EMBL/GenBank/DDBJ databases">
        <authorList>
            <person name="Richards S.R."/>
            <person name="Qu J."/>
            <person name="Jiang H."/>
            <person name="Jhangiani S.N."/>
            <person name="Agravi P."/>
            <person name="Goodspeed R."/>
            <person name="Gross S."/>
            <person name="Mandapat C."/>
            <person name="Jackson L."/>
            <person name="Mathew T."/>
            <person name="Pu L."/>
            <person name="Thornton R."/>
            <person name="Saada N."/>
            <person name="Wilczek-Boney K.B."/>
            <person name="Lee S."/>
            <person name="Kovar C."/>
            <person name="Wu Y."/>
            <person name="Scherer S.E."/>
            <person name="Worley K.C."/>
            <person name="Muzny D.M."/>
            <person name="Gibbs R."/>
        </authorList>
    </citation>
    <scope>NUCLEOTIDE SEQUENCE</scope>
    <source>
        <strain evidence="13">Brora</strain>
    </source>
</reference>
<dbReference type="GO" id="GO:0015375">
    <property type="term" value="F:glycine:sodium symporter activity"/>
    <property type="evidence" value="ECO:0007669"/>
    <property type="project" value="TreeGrafter"/>
</dbReference>
<dbReference type="OMA" id="ECMAISW"/>
<feature type="binding site" evidence="8">
    <location>
        <position position="52"/>
    </location>
    <ligand>
        <name>Na(+)</name>
        <dbReference type="ChEBI" id="CHEBI:29101"/>
        <label>1</label>
    </ligand>
</feature>
<comment type="similarity">
    <text evidence="2 10">Belongs to the sodium:neurotransmitter symporter (SNF) (TC 2.A.22) family.</text>
</comment>
<feature type="binding site" evidence="8">
    <location>
        <position position="313"/>
    </location>
    <ligand>
        <name>Na(+)</name>
        <dbReference type="ChEBI" id="CHEBI:29101"/>
        <label>1</label>
    </ligand>
</feature>
<feature type="transmembrane region" description="Helical" evidence="11">
    <location>
        <begin position="524"/>
        <end position="544"/>
    </location>
</feature>
<dbReference type="SUPFAM" id="SSF161070">
    <property type="entry name" value="SNF-like"/>
    <property type="match status" value="1"/>
</dbReference>
<evidence type="ECO:0000313" key="12">
    <source>
        <dbReference type="EnsemblMetazoa" id="SMAR013482-PA"/>
    </source>
</evidence>
<feature type="binding site" evidence="8">
    <location>
        <position position="47"/>
    </location>
    <ligand>
        <name>Na(+)</name>
        <dbReference type="ChEBI" id="CHEBI:29101"/>
        <label>1</label>
    </ligand>
</feature>
<dbReference type="AlphaFoldDB" id="T1JI01"/>
<feature type="transmembrane region" description="Helical" evidence="11">
    <location>
        <begin position="60"/>
        <end position="79"/>
    </location>
</feature>